<keyword evidence="5" id="KW-0347">Helicase</keyword>
<dbReference type="InterPro" id="IPR014014">
    <property type="entry name" value="RNA_helicase_DEAD_Q_motif"/>
</dbReference>
<keyword evidence="5" id="KW-0378">Hydrolase</keyword>
<dbReference type="AlphaFoldDB" id="A0A9P6J643"/>
<evidence type="ECO:0000313" key="6">
    <source>
        <dbReference type="Proteomes" id="UP000749646"/>
    </source>
</evidence>
<dbReference type="Proteomes" id="UP000749646">
    <property type="component" value="Unassembled WGS sequence"/>
</dbReference>
<feature type="short sequence motif" description="Q motif" evidence="3">
    <location>
        <begin position="142"/>
        <end position="171"/>
    </location>
</feature>
<keyword evidence="2" id="KW-0067">ATP-binding</keyword>
<comment type="caution">
    <text evidence="5">The sequence shown here is derived from an EMBL/GenBank/DDBJ whole genome shotgun (WGS) entry which is preliminary data.</text>
</comment>
<reference evidence="5" key="1">
    <citation type="journal article" date="2020" name="Fungal Divers.">
        <title>Resolving the Mortierellaceae phylogeny through synthesis of multi-gene phylogenetics and phylogenomics.</title>
        <authorList>
            <person name="Vandepol N."/>
            <person name="Liber J."/>
            <person name="Desiro A."/>
            <person name="Na H."/>
            <person name="Kennedy M."/>
            <person name="Barry K."/>
            <person name="Grigoriev I.V."/>
            <person name="Miller A.N."/>
            <person name="O'Donnell K."/>
            <person name="Stajich J.E."/>
            <person name="Bonito G."/>
        </authorList>
    </citation>
    <scope>NUCLEOTIDE SEQUENCE</scope>
    <source>
        <strain evidence="5">MES-2147</strain>
    </source>
</reference>
<dbReference type="PROSITE" id="PS51195">
    <property type="entry name" value="Q_MOTIF"/>
    <property type="match status" value="1"/>
</dbReference>
<organism evidence="5 6">
    <name type="scientific">Modicella reniformis</name>
    <dbReference type="NCBI Taxonomy" id="1440133"/>
    <lineage>
        <taxon>Eukaryota</taxon>
        <taxon>Fungi</taxon>
        <taxon>Fungi incertae sedis</taxon>
        <taxon>Mucoromycota</taxon>
        <taxon>Mortierellomycotina</taxon>
        <taxon>Mortierellomycetes</taxon>
        <taxon>Mortierellales</taxon>
        <taxon>Mortierellaceae</taxon>
        <taxon>Modicella</taxon>
    </lineage>
</organism>
<dbReference type="GO" id="GO:0003724">
    <property type="term" value="F:RNA helicase activity"/>
    <property type="evidence" value="ECO:0007669"/>
    <property type="project" value="InterPro"/>
</dbReference>
<evidence type="ECO:0000256" key="3">
    <source>
        <dbReference type="PROSITE-ProRule" id="PRU00552"/>
    </source>
</evidence>
<dbReference type="OrthoDB" id="422663at2759"/>
<evidence type="ECO:0000313" key="5">
    <source>
        <dbReference type="EMBL" id="KAF9963323.1"/>
    </source>
</evidence>
<dbReference type="GO" id="GO:0005524">
    <property type="term" value="F:ATP binding"/>
    <property type="evidence" value="ECO:0007669"/>
    <property type="project" value="UniProtKB-KW"/>
</dbReference>
<feature type="non-terminal residue" evidence="5">
    <location>
        <position position="1"/>
    </location>
</feature>
<keyword evidence="6" id="KW-1185">Reference proteome</keyword>
<evidence type="ECO:0000256" key="1">
    <source>
        <dbReference type="ARBA" id="ARBA00022741"/>
    </source>
</evidence>
<evidence type="ECO:0000259" key="4">
    <source>
        <dbReference type="PROSITE" id="PS51195"/>
    </source>
</evidence>
<feature type="domain" description="DEAD-box RNA helicase Q" evidence="4">
    <location>
        <begin position="142"/>
        <end position="171"/>
    </location>
</feature>
<keyword evidence="1" id="KW-0547">Nucleotide-binding</keyword>
<dbReference type="EMBL" id="JAAAHW010006302">
    <property type="protein sequence ID" value="KAF9963323.1"/>
    <property type="molecule type" value="Genomic_DNA"/>
</dbReference>
<gene>
    <name evidence="5" type="primary">DBP7_2</name>
    <name evidence="5" type="ORF">BGZ65_004361</name>
</gene>
<proteinExistence type="predicted"/>
<sequence length="175" mass="18743">MDAGGFVLNVVVTPAGSSTPAKLSKPKGGRWKDRVKVVKSAKRRQQKFGQSSAASPAQLTASLSSGALALSQGIRERVHTRSHDDLNEQLTGDSAHNKDIKVMHGRSQVQSSIFSPDTEIIPKVKTLQRPVGKPSNAPLNTSTFTGLGLDEDLTKHIESKLNVTTPTTIQQKAIP</sequence>
<accession>A0A9P6J643</accession>
<evidence type="ECO:0000256" key="2">
    <source>
        <dbReference type="ARBA" id="ARBA00022840"/>
    </source>
</evidence>
<name>A0A9P6J643_9FUNG</name>
<protein>
    <submittedName>
        <fullName evidence="5">ATP-dependent RNA helicase dbp7</fullName>
    </submittedName>
</protein>